<name>A0A820HLR8_9BILA</name>
<organism evidence="1 2">
    <name type="scientific">Adineta steineri</name>
    <dbReference type="NCBI Taxonomy" id="433720"/>
    <lineage>
        <taxon>Eukaryota</taxon>
        <taxon>Metazoa</taxon>
        <taxon>Spiralia</taxon>
        <taxon>Gnathifera</taxon>
        <taxon>Rotifera</taxon>
        <taxon>Eurotatoria</taxon>
        <taxon>Bdelloidea</taxon>
        <taxon>Adinetida</taxon>
        <taxon>Adinetidae</taxon>
        <taxon>Adineta</taxon>
    </lineage>
</organism>
<evidence type="ECO:0000313" key="1">
    <source>
        <dbReference type="EMBL" id="CAF4296674.1"/>
    </source>
</evidence>
<proteinExistence type="predicted"/>
<comment type="caution">
    <text evidence="1">The sequence shown here is derived from an EMBL/GenBank/DDBJ whole genome shotgun (WGS) entry which is preliminary data.</text>
</comment>
<dbReference type="AlphaFoldDB" id="A0A820HLR8"/>
<gene>
    <name evidence="1" type="ORF">KXQ929_LOCUS45294</name>
</gene>
<accession>A0A820HLR8</accession>
<evidence type="ECO:0000313" key="2">
    <source>
        <dbReference type="Proteomes" id="UP000663868"/>
    </source>
</evidence>
<dbReference type="EMBL" id="CAJOBB010013842">
    <property type="protein sequence ID" value="CAF4296674.1"/>
    <property type="molecule type" value="Genomic_DNA"/>
</dbReference>
<protein>
    <submittedName>
        <fullName evidence="1">Uncharacterized protein</fullName>
    </submittedName>
</protein>
<sequence>MEVDLTIKERLTKANQAHLLAYWSELNNE</sequence>
<reference evidence="1" key="1">
    <citation type="submission" date="2021-02" db="EMBL/GenBank/DDBJ databases">
        <authorList>
            <person name="Nowell W R."/>
        </authorList>
    </citation>
    <scope>NUCLEOTIDE SEQUENCE</scope>
</reference>
<feature type="non-terminal residue" evidence="1">
    <location>
        <position position="29"/>
    </location>
</feature>
<dbReference type="Proteomes" id="UP000663868">
    <property type="component" value="Unassembled WGS sequence"/>
</dbReference>